<dbReference type="Proteomes" id="UP000266188">
    <property type="component" value="Unassembled WGS sequence"/>
</dbReference>
<dbReference type="PROSITE" id="PS50850">
    <property type="entry name" value="MFS"/>
    <property type="match status" value="1"/>
</dbReference>
<dbReference type="NCBIfam" id="TIGR00879">
    <property type="entry name" value="SP"/>
    <property type="match status" value="1"/>
</dbReference>
<dbReference type="GO" id="GO:0005351">
    <property type="term" value="F:carbohydrate:proton symporter activity"/>
    <property type="evidence" value="ECO:0007669"/>
    <property type="project" value="TreeGrafter"/>
</dbReference>
<evidence type="ECO:0000256" key="2">
    <source>
        <dbReference type="ARBA" id="ARBA00010992"/>
    </source>
</evidence>
<evidence type="ECO:0000256" key="4">
    <source>
        <dbReference type="ARBA" id="ARBA00022692"/>
    </source>
</evidence>
<organism evidence="11 12">
    <name type="scientific">Aspergillus sclerotialis</name>
    <dbReference type="NCBI Taxonomy" id="2070753"/>
    <lineage>
        <taxon>Eukaryota</taxon>
        <taxon>Fungi</taxon>
        <taxon>Dikarya</taxon>
        <taxon>Ascomycota</taxon>
        <taxon>Pezizomycotina</taxon>
        <taxon>Eurotiomycetes</taxon>
        <taxon>Eurotiomycetidae</taxon>
        <taxon>Eurotiales</taxon>
        <taxon>Aspergillaceae</taxon>
        <taxon>Aspergillus</taxon>
        <taxon>Aspergillus subgen. Polypaecilum</taxon>
    </lineage>
</organism>
<comment type="caution">
    <text evidence="11">The sequence shown here is derived from an EMBL/GenBank/DDBJ whole genome shotgun (WGS) entry which is preliminary data.</text>
</comment>
<sequence>MAGGRFLGLQGTKLQIAIGFLAGMDFLLFGYDQGVTGGLLTLESFTVLFPSIDTNSENYKQLKKVNPAAANARSTRQGITVAAYNLGCFAGSIPTIWIGNYLGRRRAIFLGSFIMVIGAILQCTSYDLPQLIVGRIVTGFGNGINTSTVPTWQSECCKSNKRGQLVMIEGAMITCGITISYWIDFGLLFADPNPVAWRFPLAFQIFFALIILGFVMFLPESPRWLVLKGREEEAKGVLSALLGQDRDSEFVKTEFTAIKATVIEMSKGSFRDLFTMTEDRHFHRVILAYVNQMFQQISGINLITYYIPVILEDRLHMNLINSRVIAACNGTEYFIASWVAVFTIEIFGRRTLMLFGAVGMSLSMVILAITSSLHETPGDIACVVFLFVFNTFFAIGWLGMTWLYPAELVPLKIRAPANALATSSNWIFNFMVVMITPVAFENIDYQTYIIFAVINAAIVPVVFFFFPETTHRSLEEMDRIWRKTTNVFNVVTIANKEPHMYGKNGELLRSLRDVEDEAVRRVSIMNHDHEKDASDDSPPDDNKY</sequence>
<dbReference type="PANTHER" id="PTHR48022">
    <property type="entry name" value="PLASTIDIC GLUCOSE TRANSPORTER 4"/>
    <property type="match status" value="1"/>
</dbReference>
<dbReference type="STRING" id="2070753.A0A3A2ZN93"/>
<dbReference type="InterPro" id="IPR036259">
    <property type="entry name" value="MFS_trans_sf"/>
</dbReference>
<keyword evidence="12" id="KW-1185">Reference proteome</keyword>
<reference evidence="12" key="1">
    <citation type="submission" date="2017-02" db="EMBL/GenBank/DDBJ databases">
        <authorList>
            <person name="Tafer H."/>
            <person name="Lopandic K."/>
        </authorList>
    </citation>
    <scope>NUCLEOTIDE SEQUENCE [LARGE SCALE GENOMIC DNA]</scope>
    <source>
        <strain evidence="12">CBS 366.77</strain>
    </source>
</reference>
<keyword evidence="11" id="KW-0762">Sugar transport</keyword>
<dbReference type="Pfam" id="PF00083">
    <property type="entry name" value="Sugar_tr"/>
    <property type="match status" value="1"/>
</dbReference>
<accession>A0A3A2ZN93</accession>
<feature type="transmembrane region" description="Helical" evidence="9">
    <location>
        <begin position="445"/>
        <end position="466"/>
    </location>
</feature>
<feature type="transmembrane region" description="Helical" evidence="9">
    <location>
        <begin position="165"/>
        <end position="183"/>
    </location>
</feature>
<dbReference type="OrthoDB" id="6133115at2759"/>
<comment type="similarity">
    <text evidence="2 7">Belongs to the major facilitator superfamily. Sugar transporter (TC 2.A.1.1) family.</text>
</comment>
<keyword evidence="5 9" id="KW-1133">Transmembrane helix</keyword>
<feature type="transmembrane region" description="Helical" evidence="9">
    <location>
        <begin position="195"/>
        <end position="218"/>
    </location>
</feature>
<keyword evidence="4 9" id="KW-0812">Transmembrane</keyword>
<protein>
    <submittedName>
        <fullName evidence="11">Sugar transporter</fullName>
    </submittedName>
</protein>
<evidence type="ECO:0000313" key="12">
    <source>
        <dbReference type="Proteomes" id="UP000266188"/>
    </source>
</evidence>
<evidence type="ECO:0000259" key="10">
    <source>
        <dbReference type="PROSITE" id="PS50850"/>
    </source>
</evidence>
<feature type="transmembrane region" description="Helical" evidence="9">
    <location>
        <begin position="383"/>
        <end position="405"/>
    </location>
</feature>
<feature type="transmembrane region" description="Helical" evidence="9">
    <location>
        <begin position="352"/>
        <end position="371"/>
    </location>
</feature>
<evidence type="ECO:0000256" key="6">
    <source>
        <dbReference type="ARBA" id="ARBA00023136"/>
    </source>
</evidence>
<comment type="subcellular location">
    <subcellularLocation>
        <location evidence="1">Membrane</location>
        <topology evidence="1">Multi-pass membrane protein</topology>
    </subcellularLocation>
</comment>
<feature type="domain" description="Major facilitator superfamily (MFS) profile" evidence="10">
    <location>
        <begin position="18"/>
        <end position="470"/>
    </location>
</feature>
<dbReference type="InterPro" id="IPR050360">
    <property type="entry name" value="MFS_Sugar_Transporters"/>
</dbReference>
<gene>
    <name evidence="11" type="ORF">PHISCL_03606</name>
</gene>
<evidence type="ECO:0000256" key="3">
    <source>
        <dbReference type="ARBA" id="ARBA00022448"/>
    </source>
</evidence>
<evidence type="ECO:0000256" key="5">
    <source>
        <dbReference type="ARBA" id="ARBA00022989"/>
    </source>
</evidence>
<dbReference type="InterPro" id="IPR020846">
    <property type="entry name" value="MFS_dom"/>
</dbReference>
<dbReference type="PROSITE" id="PS00216">
    <property type="entry name" value="SUGAR_TRANSPORT_1"/>
    <property type="match status" value="1"/>
</dbReference>
<dbReference type="AlphaFoldDB" id="A0A3A2ZN93"/>
<dbReference type="SUPFAM" id="SSF103473">
    <property type="entry name" value="MFS general substrate transporter"/>
    <property type="match status" value="1"/>
</dbReference>
<name>A0A3A2ZN93_9EURO</name>
<feature type="region of interest" description="Disordered" evidence="8">
    <location>
        <begin position="525"/>
        <end position="544"/>
    </location>
</feature>
<keyword evidence="3 7" id="KW-0813">Transport</keyword>
<evidence type="ECO:0000256" key="7">
    <source>
        <dbReference type="RuleBase" id="RU003346"/>
    </source>
</evidence>
<dbReference type="PANTHER" id="PTHR48022:SF68">
    <property type="entry name" value="MAJOR FACILITATOR SUPERFAMILY (MFS) PROFILE DOMAIN-CONTAINING PROTEIN-RELATED"/>
    <property type="match status" value="1"/>
</dbReference>
<dbReference type="InterPro" id="IPR003663">
    <property type="entry name" value="Sugar/inositol_transpt"/>
</dbReference>
<feature type="transmembrane region" description="Helical" evidence="9">
    <location>
        <begin position="108"/>
        <end position="126"/>
    </location>
</feature>
<evidence type="ECO:0000256" key="8">
    <source>
        <dbReference type="SAM" id="MobiDB-lite"/>
    </source>
</evidence>
<keyword evidence="6 9" id="KW-0472">Membrane</keyword>
<dbReference type="Gene3D" id="1.20.1250.20">
    <property type="entry name" value="MFS general substrate transporter like domains"/>
    <property type="match status" value="1"/>
</dbReference>
<dbReference type="EMBL" id="MVGC01000095">
    <property type="protein sequence ID" value="RJE24070.1"/>
    <property type="molecule type" value="Genomic_DNA"/>
</dbReference>
<dbReference type="FunFam" id="1.20.1250.20:FF:000061">
    <property type="entry name" value="MFS sugar transporter"/>
    <property type="match status" value="1"/>
</dbReference>
<feature type="transmembrane region" description="Helical" evidence="9">
    <location>
        <begin position="417"/>
        <end position="439"/>
    </location>
</feature>
<dbReference type="PRINTS" id="PR00171">
    <property type="entry name" value="SUGRTRNSPORT"/>
</dbReference>
<evidence type="ECO:0000256" key="1">
    <source>
        <dbReference type="ARBA" id="ARBA00004141"/>
    </source>
</evidence>
<dbReference type="InterPro" id="IPR005828">
    <property type="entry name" value="MFS_sugar_transport-like"/>
</dbReference>
<dbReference type="InterPro" id="IPR005829">
    <property type="entry name" value="Sugar_transporter_CS"/>
</dbReference>
<feature type="transmembrane region" description="Helical" evidence="9">
    <location>
        <begin position="81"/>
        <end position="102"/>
    </location>
</feature>
<evidence type="ECO:0000313" key="11">
    <source>
        <dbReference type="EMBL" id="RJE24070.1"/>
    </source>
</evidence>
<proteinExistence type="inferred from homology"/>
<evidence type="ECO:0000256" key="9">
    <source>
        <dbReference type="SAM" id="Phobius"/>
    </source>
</evidence>
<dbReference type="GO" id="GO:0016020">
    <property type="term" value="C:membrane"/>
    <property type="evidence" value="ECO:0007669"/>
    <property type="project" value="UniProtKB-SubCell"/>
</dbReference>